<proteinExistence type="predicted"/>
<organism evidence="1">
    <name type="scientific">Coccolithus braarudii</name>
    <dbReference type="NCBI Taxonomy" id="221442"/>
    <lineage>
        <taxon>Eukaryota</taxon>
        <taxon>Haptista</taxon>
        <taxon>Haptophyta</taxon>
        <taxon>Prymnesiophyceae</taxon>
        <taxon>Coccolithales</taxon>
        <taxon>Coccolithaceae</taxon>
        <taxon>Coccolithus</taxon>
    </lineage>
</organism>
<sequence length="291" mass="30832">MSMFPGVDAVTVEGVVKASPKVPAVKADGVELGISGATFDYDDSGIESAGSSEVSSICFNCTPQAARWTCKSDQVEAFDVTWYRVSKDETNGVAVHTERVDVHATKEAADDCFSSYMPSMDDVNSILQVSYTPIPINKGASGAAWGTHVYRTKYAVQANEQTTFQVGDAVRRGIAEFNVVCEGDQWSTTDTHVQLAISKSGVKATRIGGLQALAGCISGEGTRFLPFCEGIEVNSVASVVLPSELLQVKLAGDDGDTITVQAESASLRDAIVMAARRFAAIASRSTPKKRG</sequence>
<gene>
    <name evidence="1" type="ORF">CPEL01642_LOCUS24832</name>
</gene>
<name>A0A7S0QBL1_9EUKA</name>
<evidence type="ECO:0000313" key="1">
    <source>
        <dbReference type="EMBL" id="CAD8621449.1"/>
    </source>
</evidence>
<reference evidence="1" key="1">
    <citation type="submission" date="2021-01" db="EMBL/GenBank/DDBJ databases">
        <authorList>
            <person name="Corre E."/>
            <person name="Pelletier E."/>
            <person name="Niang G."/>
            <person name="Scheremetjew M."/>
            <person name="Finn R."/>
            <person name="Kale V."/>
            <person name="Holt S."/>
            <person name="Cochrane G."/>
            <person name="Meng A."/>
            <person name="Brown T."/>
            <person name="Cohen L."/>
        </authorList>
    </citation>
    <scope>NUCLEOTIDE SEQUENCE</scope>
    <source>
        <strain evidence="1">PLY182g</strain>
    </source>
</reference>
<dbReference type="AlphaFoldDB" id="A0A7S0QBL1"/>
<dbReference type="EMBL" id="HBEY01051609">
    <property type="protein sequence ID" value="CAD8621449.1"/>
    <property type="molecule type" value="Transcribed_RNA"/>
</dbReference>
<protein>
    <submittedName>
        <fullName evidence="1">Uncharacterized protein</fullName>
    </submittedName>
</protein>
<accession>A0A7S0QBL1</accession>